<evidence type="ECO:0000313" key="2">
    <source>
        <dbReference type="EMBL" id="KRY87344.1"/>
    </source>
</evidence>
<keyword evidence="1" id="KW-1133">Transmembrane helix</keyword>
<sequence>MYKSLKNTSLSRSISSIIKIGTFSKTCTVATERKITEFRSVLLLFNVCPAVDLLIAFYFKAVAFSARCSLEWNELAFYSQWKLLESDFANRVHEPFVRLLSQ</sequence>
<name>A0A0V1FMU1_TRIPS</name>
<gene>
    <name evidence="2" type="ORF">T4D_4869</name>
</gene>
<reference evidence="2 3" key="1">
    <citation type="submission" date="2015-01" db="EMBL/GenBank/DDBJ databases">
        <title>Evolution of Trichinella species and genotypes.</title>
        <authorList>
            <person name="Korhonen P.K."/>
            <person name="Edoardo P."/>
            <person name="Giuseppe L.R."/>
            <person name="Gasser R.B."/>
        </authorList>
    </citation>
    <scope>NUCLEOTIDE SEQUENCE [LARGE SCALE GENOMIC DNA]</scope>
    <source>
        <strain evidence="2">ISS470</strain>
    </source>
</reference>
<evidence type="ECO:0000313" key="3">
    <source>
        <dbReference type="Proteomes" id="UP000054995"/>
    </source>
</evidence>
<evidence type="ECO:0000256" key="1">
    <source>
        <dbReference type="SAM" id="Phobius"/>
    </source>
</evidence>
<keyword evidence="3" id="KW-1185">Reference proteome</keyword>
<keyword evidence="1" id="KW-0472">Membrane</keyword>
<feature type="transmembrane region" description="Helical" evidence="1">
    <location>
        <begin position="41"/>
        <end position="59"/>
    </location>
</feature>
<organism evidence="2 3">
    <name type="scientific">Trichinella pseudospiralis</name>
    <name type="common">Parasitic roundworm</name>
    <dbReference type="NCBI Taxonomy" id="6337"/>
    <lineage>
        <taxon>Eukaryota</taxon>
        <taxon>Metazoa</taxon>
        <taxon>Ecdysozoa</taxon>
        <taxon>Nematoda</taxon>
        <taxon>Enoplea</taxon>
        <taxon>Dorylaimia</taxon>
        <taxon>Trichinellida</taxon>
        <taxon>Trichinellidae</taxon>
        <taxon>Trichinella</taxon>
    </lineage>
</organism>
<dbReference type="AlphaFoldDB" id="A0A0V1FMU1"/>
<comment type="caution">
    <text evidence="2">The sequence shown here is derived from an EMBL/GenBank/DDBJ whole genome shotgun (WGS) entry which is preliminary data.</text>
</comment>
<dbReference type="Proteomes" id="UP000054995">
    <property type="component" value="Unassembled WGS sequence"/>
</dbReference>
<protein>
    <submittedName>
        <fullName evidence="2">Uncharacterized protein</fullName>
    </submittedName>
</protein>
<proteinExistence type="predicted"/>
<accession>A0A0V1FMU1</accession>
<dbReference type="EMBL" id="JYDT01000057">
    <property type="protein sequence ID" value="KRY87344.1"/>
    <property type="molecule type" value="Genomic_DNA"/>
</dbReference>
<keyword evidence="1" id="KW-0812">Transmembrane</keyword>